<organism evidence="3 4">
    <name type="scientific">Oxobacter pfennigii</name>
    <dbReference type="NCBI Taxonomy" id="36849"/>
    <lineage>
        <taxon>Bacteria</taxon>
        <taxon>Bacillati</taxon>
        <taxon>Bacillota</taxon>
        <taxon>Clostridia</taxon>
        <taxon>Eubacteriales</taxon>
        <taxon>Clostridiaceae</taxon>
        <taxon>Oxobacter</taxon>
    </lineage>
</organism>
<proteinExistence type="predicted"/>
<evidence type="ECO:0000259" key="2">
    <source>
        <dbReference type="Pfam" id="PF13529"/>
    </source>
</evidence>
<dbReference type="InterPro" id="IPR016997">
    <property type="entry name" value="UCP032442"/>
</dbReference>
<accession>A0A0P8WBL4</accession>
<evidence type="ECO:0000256" key="1">
    <source>
        <dbReference type="SAM" id="Phobius"/>
    </source>
</evidence>
<keyword evidence="4" id="KW-1185">Reference proteome</keyword>
<feature type="transmembrane region" description="Helical" evidence="1">
    <location>
        <begin position="6"/>
        <end position="25"/>
    </location>
</feature>
<keyword evidence="1" id="KW-0812">Transmembrane</keyword>
<dbReference type="PANTHER" id="PTHR37806">
    <property type="entry name" value="LMO0724 PROTEIN"/>
    <property type="match status" value="1"/>
</dbReference>
<dbReference type="Proteomes" id="UP000050326">
    <property type="component" value="Unassembled WGS sequence"/>
</dbReference>
<dbReference type="InterPro" id="IPR039563">
    <property type="entry name" value="Peptidase_C39_single_dom"/>
</dbReference>
<dbReference type="OrthoDB" id="1164310at2"/>
<name>A0A0P8WBL4_9CLOT</name>
<dbReference type="PANTHER" id="PTHR37806:SF1">
    <property type="entry name" value="PEPTIDASE C39-LIKE DOMAIN-CONTAINING PROTEIN"/>
    <property type="match status" value="1"/>
</dbReference>
<comment type="caution">
    <text evidence="3">The sequence shown here is derived from an EMBL/GenBank/DDBJ whole genome shotgun (WGS) entry which is preliminary data.</text>
</comment>
<keyword evidence="1" id="KW-0472">Membrane</keyword>
<dbReference type="Pfam" id="PF13529">
    <property type="entry name" value="Peptidase_C39_2"/>
    <property type="match status" value="1"/>
</dbReference>
<dbReference type="EMBL" id="LKET01000027">
    <property type="protein sequence ID" value="KPU45110.1"/>
    <property type="molecule type" value="Genomic_DNA"/>
</dbReference>
<protein>
    <submittedName>
        <fullName evidence="3">Peptidase C39 family protein</fullName>
    </submittedName>
</protein>
<evidence type="ECO:0000313" key="3">
    <source>
        <dbReference type="EMBL" id="KPU45110.1"/>
    </source>
</evidence>
<dbReference type="InterPro" id="IPR039564">
    <property type="entry name" value="Peptidase_C39-like"/>
</dbReference>
<gene>
    <name evidence="3" type="ORF">OXPF_12360</name>
</gene>
<dbReference type="PIRSF" id="PIRSF032442">
    <property type="entry name" value="UCP032442"/>
    <property type="match status" value="1"/>
</dbReference>
<dbReference type="AlphaFoldDB" id="A0A0P8WBL4"/>
<dbReference type="Gene3D" id="3.90.70.10">
    <property type="entry name" value="Cysteine proteinases"/>
    <property type="match status" value="1"/>
</dbReference>
<evidence type="ECO:0000313" key="4">
    <source>
        <dbReference type="Proteomes" id="UP000050326"/>
    </source>
</evidence>
<dbReference type="CDD" id="cd02549">
    <property type="entry name" value="Peptidase_C39A"/>
    <property type="match status" value="1"/>
</dbReference>
<feature type="domain" description="Peptidase C39-like" evidence="2">
    <location>
        <begin position="50"/>
        <end position="210"/>
    </location>
</feature>
<dbReference type="STRING" id="36849.OXPF_12360"/>
<sequence>MKKILYILIMLIIAEVYFITIHILARPVIYLEVKKPMTLADMPEEKKVLLDVPVISQLPELPRGCEVTSLTMLLNYAGVEVTKMELAEKIRKVPYLENGLYGHPNSGFVGNIYTMSQPGLGVYDKPIQELANKYIPYKIVNLTGEDFRWVLQYLDRGRPVWVINNTTFNVLAEDQFATWQTVKGKIKVTTKEHSVVITGYDNKNIYLNDPLTGEKNKAVDRESFIAAWEQMGKHAITYSR</sequence>
<dbReference type="RefSeq" id="WP_054874331.1">
    <property type="nucleotide sequence ID" value="NZ_LKET01000027.1"/>
</dbReference>
<dbReference type="PATRIC" id="fig|36849.3.peg.1317"/>
<keyword evidence="1" id="KW-1133">Transmembrane helix</keyword>
<reference evidence="3 4" key="1">
    <citation type="submission" date="2015-09" db="EMBL/GenBank/DDBJ databases">
        <title>Genome sequence of Oxobacter pfennigii DSM 3222.</title>
        <authorList>
            <person name="Poehlein A."/>
            <person name="Bengelsdorf F.R."/>
            <person name="Schiel-Bengelsdorf B."/>
            <person name="Duerre P."/>
            <person name="Daniel R."/>
        </authorList>
    </citation>
    <scope>NUCLEOTIDE SEQUENCE [LARGE SCALE GENOMIC DNA]</scope>
    <source>
        <strain evidence="3 4">DSM 3222</strain>
    </source>
</reference>